<name>A0AAE0K069_9PEZI</name>
<accession>A0AAE0K069</accession>
<dbReference type="AlphaFoldDB" id="A0AAE0K069"/>
<evidence type="ECO:0008006" key="3">
    <source>
        <dbReference type="Google" id="ProtNLM"/>
    </source>
</evidence>
<gene>
    <name evidence="1" type="ORF">B0H63DRAFT_535632</name>
</gene>
<evidence type="ECO:0000313" key="2">
    <source>
        <dbReference type="Proteomes" id="UP001285441"/>
    </source>
</evidence>
<comment type="caution">
    <text evidence="1">The sequence shown here is derived from an EMBL/GenBank/DDBJ whole genome shotgun (WGS) entry which is preliminary data.</text>
</comment>
<evidence type="ECO:0000313" key="1">
    <source>
        <dbReference type="EMBL" id="KAK3367613.1"/>
    </source>
</evidence>
<sequence length="353" mass="39712">MLDPLSITASVLGLLATSYKICSSLSALIQGFKDAPESARAVLRAVQETRSALQAIKVLFDKISTLPPERKALIHLDHIAVTFSNCILTQSELESLVCSVNWTRRKFRSSFVEKKLLRLLPRLESQKTSLSLMVALLQCQSDLDALHERDKLHSTIEEIIRQNEKLAARLQIIGIAHVDGPSQISLADKRSAVEKESASIFTMTSVDDASSANQADGTFVIESSPQVLPRREFETILHKTWVYRRVKHKERDDVSLTSSGVRTTGWSMLSGISLANISAFSVFRLPIRLEDIDHLGYGLTFERVIWEQKLKEYYATRTDLLDDGKESDETWTLQPGEDFLALNVTKLWPSLHF</sequence>
<proteinExistence type="predicted"/>
<protein>
    <recommendedName>
        <fullName evidence="3">Fungal N-terminal domain-containing protein</fullName>
    </recommendedName>
</protein>
<reference evidence="1" key="1">
    <citation type="journal article" date="2023" name="Mol. Phylogenet. Evol.">
        <title>Genome-scale phylogeny and comparative genomics of the fungal order Sordariales.</title>
        <authorList>
            <person name="Hensen N."/>
            <person name="Bonometti L."/>
            <person name="Westerberg I."/>
            <person name="Brannstrom I.O."/>
            <person name="Guillou S."/>
            <person name="Cros-Aarteil S."/>
            <person name="Calhoun S."/>
            <person name="Haridas S."/>
            <person name="Kuo A."/>
            <person name="Mondo S."/>
            <person name="Pangilinan J."/>
            <person name="Riley R."/>
            <person name="LaButti K."/>
            <person name="Andreopoulos B."/>
            <person name="Lipzen A."/>
            <person name="Chen C."/>
            <person name="Yan M."/>
            <person name="Daum C."/>
            <person name="Ng V."/>
            <person name="Clum A."/>
            <person name="Steindorff A."/>
            <person name="Ohm R.A."/>
            <person name="Martin F."/>
            <person name="Silar P."/>
            <person name="Natvig D.O."/>
            <person name="Lalanne C."/>
            <person name="Gautier V."/>
            <person name="Ament-Velasquez S.L."/>
            <person name="Kruys A."/>
            <person name="Hutchinson M.I."/>
            <person name="Powell A.J."/>
            <person name="Barry K."/>
            <person name="Miller A.N."/>
            <person name="Grigoriev I.V."/>
            <person name="Debuchy R."/>
            <person name="Gladieux P."/>
            <person name="Hiltunen Thoren M."/>
            <person name="Johannesson H."/>
        </authorList>
    </citation>
    <scope>NUCLEOTIDE SEQUENCE</scope>
    <source>
        <strain evidence="1">CBS 232.78</strain>
    </source>
</reference>
<reference evidence="1" key="2">
    <citation type="submission" date="2023-06" db="EMBL/GenBank/DDBJ databases">
        <authorList>
            <consortium name="Lawrence Berkeley National Laboratory"/>
            <person name="Haridas S."/>
            <person name="Hensen N."/>
            <person name="Bonometti L."/>
            <person name="Westerberg I."/>
            <person name="Brannstrom I.O."/>
            <person name="Guillou S."/>
            <person name="Cros-Aarteil S."/>
            <person name="Calhoun S."/>
            <person name="Kuo A."/>
            <person name="Mondo S."/>
            <person name="Pangilinan J."/>
            <person name="Riley R."/>
            <person name="LaButti K."/>
            <person name="Andreopoulos B."/>
            <person name="Lipzen A."/>
            <person name="Chen C."/>
            <person name="Yanf M."/>
            <person name="Daum C."/>
            <person name="Ng V."/>
            <person name="Clum A."/>
            <person name="Steindorff A."/>
            <person name="Ohm R."/>
            <person name="Martin F."/>
            <person name="Silar P."/>
            <person name="Natvig D."/>
            <person name="Lalanne C."/>
            <person name="Gautier V."/>
            <person name="Ament-velasquez S.L."/>
            <person name="Kruys A."/>
            <person name="Hutchinson M.I."/>
            <person name="Powell A.J."/>
            <person name="Barry K."/>
            <person name="Miller A.N."/>
            <person name="Grigoriev I.V."/>
            <person name="Debuchy R."/>
            <person name="Gladieux P."/>
            <person name="Thoren M.H."/>
            <person name="Johannesson H."/>
        </authorList>
    </citation>
    <scope>NUCLEOTIDE SEQUENCE</scope>
    <source>
        <strain evidence="1">CBS 232.78</strain>
    </source>
</reference>
<organism evidence="1 2">
    <name type="scientific">Podospora didyma</name>
    <dbReference type="NCBI Taxonomy" id="330526"/>
    <lineage>
        <taxon>Eukaryota</taxon>
        <taxon>Fungi</taxon>
        <taxon>Dikarya</taxon>
        <taxon>Ascomycota</taxon>
        <taxon>Pezizomycotina</taxon>
        <taxon>Sordariomycetes</taxon>
        <taxon>Sordariomycetidae</taxon>
        <taxon>Sordariales</taxon>
        <taxon>Podosporaceae</taxon>
        <taxon>Podospora</taxon>
    </lineage>
</organism>
<dbReference type="Proteomes" id="UP001285441">
    <property type="component" value="Unassembled WGS sequence"/>
</dbReference>
<dbReference type="EMBL" id="JAULSW010000011">
    <property type="protein sequence ID" value="KAK3367613.1"/>
    <property type="molecule type" value="Genomic_DNA"/>
</dbReference>
<keyword evidence="2" id="KW-1185">Reference proteome</keyword>